<dbReference type="EMBL" id="SPDQ01000013">
    <property type="protein sequence ID" value="TFH80959.1"/>
    <property type="molecule type" value="Genomic_DNA"/>
</dbReference>
<sequence length="335" mass="39069">MRFLEVVGEEINRISKKYKIGDLQELRKTIKKQSRLASRKIFDRRTIFENWAWHYGGRTELQFNIGIEGNFLRYGVAFSLECSQSLPSIDVLVPKMARFNEFLNEYCEDFSDLRMWHYEGGVRSAEYMPSSIPQELIREGVFIFLGGRLDKERVDYDLILDTFDRLLSVYIFVEDAQQNFSHKKGQRDFRFVSGCTDKRSSTSGVSVLKEFDIRLLHNDYQKELYFRLSKMYGEDSVGTEVYSSGLSIDLVVKMGDDFWFYEIKTSSTARACIRQALGQIMEYSYWPGHQPATKLIIVGAIQATKEEIEYVDFLRETFGLPLEYQTFDSGDFLVV</sequence>
<name>A0A4Y8VKF4_9PSED</name>
<dbReference type="RefSeq" id="WP_134826472.1">
    <property type="nucleotide sequence ID" value="NZ_SPDQ01000013.1"/>
</dbReference>
<dbReference type="Proteomes" id="UP000297555">
    <property type="component" value="Unassembled WGS sequence"/>
</dbReference>
<proteinExistence type="predicted"/>
<protein>
    <submittedName>
        <fullName evidence="1">Uncharacterized protein</fullName>
    </submittedName>
</protein>
<evidence type="ECO:0000313" key="1">
    <source>
        <dbReference type="EMBL" id="TFH80959.1"/>
    </source>
</evidence>
<comment type="caution">
    <text evidence="1">The sequence shown here is derived from an EMBL/GenBank/DDBJ whole genome shotgun (WGS) entry which is preliminary data.</text>
</comment>
<reference evidence="1 2" key="1">
    <citation type="submission" date="2019-03" db="EMBL/GenBank/DDBJ databases">
        <title>Draft genome sequence of humic substances-degrading Pseudomonas kribbensis CHA-19 from forest soil.</title>
        <authorList>
            <person name="Kim D."/>
        </authorList>
    </citation>
    <scope>NUCLEOTIDE SEQUENCE [LARGE SCALE GENOMIC DNA]</scope>
    <source>
        <strain evidence="1 2">CHA-19</strain>
    </source>
</reference>
<dbReference type="OrthoDB" id="6402880at2"/>
<evidence type="ECO:0000313" key="2">
    <source>
        <dbReference type="Proteomes" id="UP000297555"/>
    </source>
</evidence>
<organism evidence="1 2">
    <name type="scientific">Pseudomonas kribbensis</name>
    <dbReference type="NCBI Taxonomy" id="1628086"/>
    <lineage>
        <taxon>Bacteria</taxon>
        <taxon>Pseudomonadati</taxon>
        <taxon>Pseudomonadota</taxon>
        <taxon>Gammaproteobacteria</taxon>
        <taxon>Pseudomonadales</taxon>
        <taxon>Pseudomonadaceae</taxon>
        <taxon>Pseudomonas</taxon>
    </lineage>
</organism>
<gene>
    <name evidence="1" type="ORF">E4J90_11930</name>
</gene>
<accession>A0A4Y8VKF4</accession>
<dbReference type="AlphaFoldDB" id="A0A4Y8VKF4"/>